<keyword evidence="3" id="KW-1185">Reference proteome</keyword>
<sequence length="575" mass="64151">MLSKQLGAVPVSALFDALQLPESGITKLTGNFRKVEDLAKGLESGSNDNCQHQINVLRGLLPELCRWHVSPKKRLPYTEYAREYIYRNAVTLVKQQTLNGATPLSQNPNICLSAVALFAPLAQVYASIARDLAKPSGMLIPNRRGKLAICLQRAIACYGQLILLNQQCFKAPPAQTWLRLNNLIALAYRLKVADWNVPDPQQVSPGVSPRESYIRTLLFAGSNPSQMRPEEMRVVYDCTAIWHPMVTLEPGDSECRLALLVSLEHDGAPLFADRLKYARLEPEAFAPPHGWTVNLEKVQELLAELHRGNARLSRDYPRELTPSLISRVYAAWNPKVHRRDPRRDSRETCEIVVGLGNCCEYLRHAATENPNWEQFLADLSPEAAVPETQTEEAGGDGNYDASTASFIATAPSASVRIRKKVPEVKTLQAECVDVSDNGVCFQLPAMQAHRLRNGELVCLRRDHGAWRVCVVRWIRAGEKHHRVGVQCLADEAIPVSTAIVLGRNHQSDYLDSLLVLGMGEHDNPPTLLLPVPLFKRGSVVDINWDEQGPRNYKRLRLLGQVAESNSIGQFLFEPL</sequence>
<protein>
    <submittedName>
        <fullName evidence="2">Cyclic-di-GMP receptor FimW</fullName>
    </submittedName>
</protein>
<accession>A0ABQ6LUP5</accession>
<dbReference type="InterPro" id="IPR009875">
    <property type="entry name" value="PilZ_domain"/>
</dbReference>
<evidence type="ECO:0000313" key="2">
    <source>
        <dbReference type="EMBL" id="GMG85798.1"/>
    </source>
</evidence>
<dbReference type="EMBL" id="BSYJ01000001">
    <property type="protein sequence ID" value="GMG85798.1"/>
    <property type="molecule type" value="Genomic_DNA"/>
</dbReference>
<dbReference type="Pfam" id="PF07238">
    <property type="entry name" value="PilZ"/>
    <property type="match status" value="1"/>
</dbReference>
<name>A0ABQ6LUP5_9GAMM</name>
<proteinExistence type="predicted"/>
<dbReference type="RefSeq" id="WP_285762327.1">
    <property type="nucleotide sequence ID" value="NZ_BSYJ01000001.1"/>
</dbReference>
<comment type="caution">
    <text evidence="2">The sequence shown here is derived from an EMBL/GenBank/DDBJ whole genome shotgun (WGS) entry which is preliminary data.</text>
</comment>
<feature type="domain" description="PilZ" evidence="1">
    <location>
        <begin position="416"/>
        <end position="488"/>
    </location>
</feature>
<evidence type="ECO:0000313" key="3">
    <source>
        <dbReference type="Proteomes" id="UP001224392"/>
    </source>
</evidence>
<evidence type="ECO:0000259" key="1">
    <source>
        <dbReference type="Pfam" id="PF07238"/>
    </source>
</evidence>
<dbReference type="Proteomes" id="UP001224392">
    <property type="component" value="Unassembled WGS sequence"/>
</dbReference>
<keyword evidence="2" id="KW-0675">Receptor</keyword>
<organism evidence="2 3">
    <name type="scientific">Biformimicrobium ophioploci</name>
    <dbReference type="NCBI Taxonomy" id="3036711"/>
    <lineage>
        <taxon>Bacteria</taxon>
        <taxon>Pseudomonadati</taxon>
        <taxon>Pseudomonadota</taxon>
        <taxon>Gammaproteobacteria</taxon>
        <taxon>Cellvibrionales</taxon>
        <taxon>Microbulbiferaceae</taxon>
        <taxon>Biformimicrobium</taxon>
    </lineage>
</organism>
<reference evidence="2 3" key="1">
    <citation type="submission" date="2023-04" db="EMBL/GenBank/DDBJ databases">
        <title>Marinobulbifer ophiurae gen. nov., sp. Nov., isolate from tissue of brittle star Ophioplocus japonicus.</title>
        <authorList>
            <person name="Kawano K."/>
            <person name="Sawayama S."/>
            <person name="Nakagawa S."/>
        </authorList>
    </citation>
    <scope>NUCLEOTIDE SEQUENCE [LARGE SCALE GENOMIC DNA]</scope>
    <source>
        <strain evidence="2 3">NKW57</strain>
    </source>
</reference>
<gene>
    <name evidence="2" type="primary">fimW</name>
    <name evidence="2" type="ORF">MNKW57_01190</name>
</gene>